<accession>A0A0B5D5I7</accession>
<evidence type="ECO:0000313" key="2">
    <source>
        <dbReference type="Proteomes" id="UP000297089"/>
    </source>
</evidence>
<gene>
    <name evidence="1" type="primary">N12</name>
</gene>
<sequence>MNARCVMLMSSHGNGPGTQRHVPVDLFRACTLDSVRVAMNVDPERVGTCLRLGAPILTFEDQPLQPRIGQFAVTDNTVAFANNSVARERRMPVHFSSVGVRSPGNLVLR</sequence>
<dbReference type="EMBL" id="KP265674">
    <property type="protein sequence ID" value="AJE29727.1"/>
    <property type="molecule type" value="Genomic_DNA"/>
</dbReference>
<evidence type="ECO:0000313" key="1">
    <source>
        <dbReference type="EMBL" id="AJE29727.1"/>
    </source>
</evidence>
<keyword evidence="2" id="KW-1185">Reference proteome</keyword>
<dbReference type="KEGG" id="vg:65099610"/>
<proteinExistence type="predicted"/>
<reference evidence="1 2" key="1">
    <citation type="submission" date="2018-02" db="EMBL/GenBank/DDBJ databases">
        <title>Complete genome sequence of MneRV2, the pig-tailed macaque RV2 rhadinovirus, and evolutionary relationship with rhesus macaque RRV and human herpesvirus 8/KSHV.</title>
        <authorList>
            <person name="Rose T.M."/>
            <person name="Bruce A.G."/>
        </authorList>
    </citation>
    <scope>NUCLEOTIDE SEQUENCE [LARGE SCALE GENOMIC DNA]</scope>
    <source>
        <strain evidence="1 2">J97167</strain>
    </source>
</reference>
<name>A0A0B5D5I7_9GAMA</name>
<organism evidence="1 2">
    <name type="scientific">macacine gammaherpesvirus 12</name>
    <dbReference type="NCBI Taxonomy" id="2560571"/>
    <lineage>
        <taxon>Viruses</taxon>
        <taxon>Duplodnaviria</taxon>
        <taxon>Heunggongvirae</taxon>
        <taxon>Peploviricota</taxon>
        <taxon>Herviviricetes</taxon>
        <taxon>Herpesvirales</taxon>
        <taxon>Orthoherpesviridae</taxon>
        <taxon>Gammaherpesvirinae</taxon>
        <taxon>Rhadinovirus</taxon>
        <taxon>Rhadinovirus macacinegamma12</taxon>
    </lineage>
</organism>
<protein>
    <submittedName>
        <fullName evidence="1">N12</fullName>
    </submittedName>
</protein>
<dbReference type="Proteomes" id="UP000297089">
    <property type="component" value="Segment"/>
</dbReference>